<dbReference type="InterPro" id="IPR046342">
    <property type="entry name" value="CBS_dom_sf"/>
</dbReference>
<evidence type="ECO:0000313" key="4">
    <source>
        <dbReference type="EMBL" id="MCX2817771.1"/>
    </source>
</evidence>
<evidence type="ECO:0000313" key="5">
    <source>
        <dbReference type="Proteomes" id="UP001149411"/>
    </source>
</evidence>
<dbReference type="InterPro" id="IPR000644">
    <property type="entry name" value="CBS_dom"/>
</dbReference>
<evidence type="ECO:0000259" key="3">
    <source>
        <dbReference type="PROSITE" id="PS51371"/>
    </source>
</evidence>
<keyword evidence="1" id="KW-0677">Repeat</keyword>
<proteinExistence type="predicted"/>
<gene>
    <name evidence="4" type="ORF">EGH25_00125</name>
</gene>
<dbReference type="Gene3D" id="3.10.580.10">
    <property type="entry name" value="CBS-domain"/>
    <property type="match status" value="1"/>
</dbReference>
<dbReference type="PANTHER" id="PTHR48108">
    <property type="entry name" value="CBS DOMAIN-CONTAINING PROTEIN CBSX2, CHLOROPLASTIC"/>
    <property type="match status" value="1"/>
</dbReference>
<evidence type="ECO:0000256" key="2">
    <source>
        <dbReference type="PROSITE-ProRule" id="PRU00703"/>
    </source>
</evidence>
<sequence>MKTVEDVMTTDVVTCEPDEEVSVVARRLREEDVSGAPVVDESEVVGVVSEADLLDLLDAKQEDTNIWLPSPFEAFELPLRAFPWREWAEKHGLLKETLHDVGETRVRDVMSKDPRTVAPTTALDEGAGVMVRTGYNRLPVVEDGTLVGIVTRGDVLGGMSGGGEDGDAVQSSQ</sequence>
<dbReference type="PANTHER" id="PTHR48108:SF26">
    <property type="entry name" value="CBS DOMAIN-CONTAINING PROTEIN DDB_G0289609"/>
    <property type="match status" value="1"/>
</dbReference>
<feature type="domain" description="CBS" evidence="3">
    <location>
        <begin position="8"/>
        <end position="64"/>
    </location>
</feature>
<organism evidence="4 5">
    <name type="scientific">Halorutilus salinus</name>
    <dbReference type="NCBI Taxonomy" id="2487751"/>
    <lineage>
        <taxon>Archaea</taxon>
        <taxon>Methanobacteriati</taxon>
        <taxon>Methanobacteriota</taxon>
        <taxon>Stenosarchaea group</taxon>
        <taxon>Halobacteria</taxon>
        <taxon>Halorutilales</taxon>
        <taxon>Halorutilaceae</taxon>
        <taxon>Halorutilus</taxon>
    </lineage>
</organism>
<dbReference type="Pfam" id="PF00571">
    <property type="entry name" value="CBS"/>
    <property type="match status" value="2"/>
</dbReference>
<dbReference type="SUPFAM" id="SSF54631">
    <property type="entry name" value="CBS-domain pair"/>
    <property type="match status" value="1"/>
</dbReference>
<dbReference type="EMBL" id="RKLV01000001">
    <property type="protein sequence ID" value="MCX2817771.1"/>
    <property type="molecule type" value="Genomic_DNA"/>
</dbReference>
<keyword evidence="2" id="KW-0129">CBS domain</keyword>
<dbReference type="SMART" id="SM00116">
    <property type="entry name" value="CBS"/>
    <property type="match status" value="2"/>
</dbReference>
<dbReference type="RefSeq" id="WP_266085242.1">
    <property type="nucleotide sequence ID" value="NZ_RKLV01000001.1"/>
</dbReference>
<evidence type="ECO:0000256" key="1">
    <source>
        <dbReference type="ARBA" id="ARBA00022737"/>
    </source>
</evidence>
<name>A0A9Q4C3Q0_9EURY</name>
<dbReference type="AlphaFoldDB" id="A0A9Q4C3Q0"/>
<comment type="caution">
    <text evidence="4">The sequence shown here is derived from an EMBL/GenBank/DDBJ whole genome shotgun (WGS) entry which is preliminary data.</text>
</comment>
<accession>A0A9Q4C3Q0</accession>
<keyword evidence="5" id="KW-1185">Reference proteome</keyword>
<feature type="domain" description="CBS" evidence="3">
    <location>
        <begin position="110"/>
        <end position="166"/>
    </location>
</feature>
<dbReference type="PROSITE" id="PS51371">
    <property type="entry name" value="CBS"/>
    <property type="match status" value="2"/>
</dbReference>
<dbReference type="InterPro" id="IPR051462">
    <property type="entry name" value="CBS_domain-containing"/>
</dbReference>
<dbReference type="CDD" id="cd04586">
    <property type="entry name" value="CBS_pair_BON_assoc"/>
    <property type="match status" value="1"/>
</dbReference>
<protein>
    <submittedName>
        <fullName evidence="4">CBS domain-containing protein</fullName>
    </submittedName>
</protein>
<reference evidence="4" key="1">
    <citation type="submission" date="2022-09" db="EMBL/GenBank/DDBJ databases">
        <title>Haloadaptaus new haloarchaeum isolated from saline soil.</title>
        <authorList>
            <person name="Duran-Viseras A."/>
            <person name="Sanchez-Porro C."/>
            <person name="Ventosa A."/>
        </authorList>
    </citation>
    <scope>NUCLEOTIDE SEQUENCE</scope>
    <source>
        <strain evidence="4">F3-133</strain>
    </source>
</reference>
<dbReference type="Proteomes" id="UP001149411">
    <property type="component" value="Unassembled WGS sequence"/>
</dbReference>